<keyword evidence="1" id="KW-1133">Transmembrane helix</keyword>
<proteinExistence type="predicted"/>
<keyword evidence="1" id="KW-0812">Transmembrane</keyword>
<evidence type="ECO:0000313" key="2">
    <source>
        <dbReference type="EMBL" id="KZD89046.1"/>
    </source>
</evidence>
<dbReference type="Proteomes" id="UP000076442">
    <property type="component" value="Unassembled WGS sequence"/>
</dbReference>
<comment type="caution">
    <text evidence="2">The sequence shown here is derived from an EMBL/GenBank/DDBJ whole genome shotgun (WGS) entry which is preliminary data.</text>
</comment>
<accession>A0AAP1H6Q2</accession>
<keyword evidence="1" id="KW-0472">Membrane</keyword>
<gene>
    <name evidence="2" type="ORF">B4122_3934</name>
</gene>
<evidence type="ECO:0000313" key="3">
    <source>
        <dbReference type="Proteomes" id="UP000076442"/>
    </source>
</evidence>
<feature type="transmembrane region" description="Helical" evidence="1">
    <location>
        <begin position="20"/>
        <end position="37"/>
    </location>
</feature>
<evidence type="ECO:0000256" key="1">
    <source>
        <dbReference type="SAM" id="Phobius"/>
    </source>
</evidence>
<dbReference type="EMBL" id="LJZV01000025">
    <property type="protein sequence ID" value="KZD89046.1"/>
    <property type="molecule type" value="Genomic_DNA"/>
</dbReference>
<dbReference type="AlphaFoldDB" id="A0AAP1H6Q2"/>
<name>A0AAP1H6Q2_BACIU</name>
<protein>
    <submittedName>
        <fullName evidence="2">Uncharacterized protein</fullName>
    </submittedName>
</protein>
<sequence length="39" mass="4786">MTFNKGREIHDIKMKDEKRMYLWALGFKIHSFVIEYIPV</sequence>
<organism evidence="2 3">
    <name type="scientific">Bacillus subtilis</name>
    <dbReference type="NCBI Taxonomy" id="1423"/>
    <lineage>
        <taxon>Bacteria</taxon>
        <taxon>Bacillati</taxon>
        <taxon>Bacillota</taxon>
        <taxon>Bacilli</taxon>
        <taxon>Bacillales</taxon>
        <taxon>Bacillaceae</taxon>
        <taxon>Bacillus</taxon>
    </lineage>
</organism>
<reference evidence="2 3" key="1">
    <citation type="submission" date="2015-09" db="EMBL/GenBank/DDBJ databases">
        <title>Spore heat resistance.</title>
        <authorList>
            <person name="Boekhorst J."/>
            <person name="Berendsen E.M."/>
            <person name="Wells-Bennik M.H."/>
            <person name="Kuipers O.P."/>
        </authorList>
    </citation>
    <scope>NUCLEOTIDE SEQUENCE [LARGE SCALE GENOMIC DNA]</scope>
    <source>
        <strain evidence="2 3">B4122</strain>
    </source>
</reference>